<comment type="caution">
    <text evidence="1">The sequence shown here is derived from an EMBL/GenBank/DDBJ whole genome shotgun (WGS) entry which is preliminary data.</text>
</comment>
<dbReference type="AlphaFoldDB" id="A0A0J7KX91"/>
<accession>A0A0J7KX91</accession>
<dbReference type="PaxDb" id="67767-A0A0J7KX91"/>
<keyword evidence="2" id="KW-1185">Reference proteome</keyword>
<dbReference type="EMBL" id="LBMM01002385">
    <property type="protein sequence ID" value="KMQ94894.1"/>
    <property type="molecule type" value="Genomic_DNA"/>
</dbReference>
<dbReference type="Proteomes" id="UP000036403">
    <property type="component" value="Unassembled WGS sequence"/>
</dbReference>
<evidence type="ECO:0000313" key="2">
    <source>
        <dbReference type="Proteomes" id="UP000036403"/>
    </source>
</evidence>
<sequence length="148" mass="16338">MLTKTKIGCSKKECNGIATEINSTNFHIFIELDFWCNAEVQGVFLALGMIPPALWSVLVPVPCSAQGWTAWTLAFFEDLDVLEDLDDLSILKALGFVKDLMVLEDPIVLKDLGDLVVLENLSHGSLTSPCWYPVCQGLLLRTLLLSVL</sequence>
<evidence type="ECO:0000313" key="1">
    <source>
        <dbReference type="EMBL" id="KMQ94894.1"/>
    </source>
</evidence>
<reference evidence="1 2" key="1">
    <citation type="submission" date="2015-04" db="EMBL/GenBank/DDBJ databases">
        <title>Lasius niger genome sequencing.</title>
        <authorList>
            <person name="Konorov E.A."/>
            <person name="Nikitin M.A."/>
            <person name="Kirill M.V."/>
            <person name="Chang P."/>
        </authorList>
    </citation>
    <scope>NUCLEOTIDE SEQUENCE [LARGE SCALE GENOMIC DNA]</scope>
    <source>
        <tissue evidence="1">Whole</tissue>
    </source>
</reference>
<proteinExistence type="predicted"/>
<protein>
    <submittedName>
        <fullName evidence="1">Transcriptional family</fullName>
    </submittedName>
</protein>
<name>A0A0J7KX91_LASNI</name>
<gene>
    <name evidence="1" type="ORF">RF55_4924</name>
</gene>
<organism evidence="1 2">
    <name type="scientific">Lasius niger</name>
    <name type="common">Black garden ant</name>
    <dbReference type="NCBI Taxonomy" id="67767"/>
    <lineage>
        <taxon>Eukaryota</taxon>
        <taxon>Metazoa</taxon>
        <taxon>Ecdysozoa</taxon>
        <taxon>Arthropoda</taxon>
        <taxon>Hexapoda</taxon>
        <taxon>Insecta</taxon>
        <taxon>Pterygota</taxon>
        <taxon>Neoptera</taxon>
        <taxon>Endopterygota</taxon>
        <taxon>Hymenoptera</taxon>
        <taxon>Apocrita</taxon>
        <taxon>Aculeata</taxon>
        <taxon>Formicoidea</taxon>
        <taxon>Formicidae</taxon>
        <taxon>Formicinae</taxon>
        <taxon>Lasius</taxon>
        <taxon>Lasius</taxon>
    </lineage>
</organism>